<feature type="transmembrane region" description="Helical" evidence="5">
    <location>
        <begin position="605"/>
        <end position="623"/>
    </location>
</feature>
<dbReference type="PROSITE" id="PS50850">
    <property type="entry name" value="MFS"/>
    <property type="match status" value="1"/>
</dbReference>
<evidence type="ECO:0000256" key="1">
    <source>
        <dbReference type="ARBA" id="ARBA00004141"/>
    </source>
</evidence>
<dbReference type="GO" id="GO:0005886">
    <property type="term" value="C:plasma membrane"/>
    <property type="evidence" value="ECO:0007669"/>
    <property type="project" value="TreeGrafter"/>
</dbReference>
<evidence type="ECO:0000256" key="3">
    <source>
        <dbReference type="ARBA" id="ARBA00022989"/>
    </source>
</evidence>
<gene>
    <name evidence="7" type="ORF">BN1708_003191</name>
</gene>
<feature type="transmembrane region" description="Helical" evidence="5">
    <location>
        <begin position="187"/>
        <end position="204"/>
    </location>
</feature>
<keyword evidence="4 5" id="KW-0472">Membrane</keyword>
<evidence type="ECO:0000313" key="8">
    <source>
        <dbReference type="Proteomes" id="UP000044602"/>
    </source>
</evidence>
<organism evidence="7 8">
    <name type="scientific">Verticillium longisporum</name>
    <name type="common">Verticillium dahliae var. longisporum</name>
    <dbReference type="NCBI Taxonomy" id="100787"/>
    <lineage>
        <taxon>Eukaryota</taxon>
        <taxon>Fungi</taxon>
        <taxon>Dikarya</taxon>
        <taxon>Ascomycota</taxon>
        <taxon>Pezizomycotina</taxon>
        <taxon>Sordariomycetes</taxon>
        <taxon>Hypocreomycetidae</taxon>
        <taxon>Glomerellales</taxon>
        <taxon>Plectosphaerellaceae</taxon>
        <taxon>Verticillium</taxon>
    </lineage>
</organism>
<dbReference type="Pfam" id="PF07690">
    <property type="entry name" value="MFS_1"/>
    <property type="match status" value="2"/>
</dbReference>
<feature type="transmembrane region" description="Helical" evidence="5">
    <location>
        <begin position="399"/>
        <end position="417"/>
    </location>
</feature>
<evidence type="ECO:0000256" key="5">
    <source>
        <dbReference type="SAM" id="Phobius"/>
    </source>
</evidence>
<dbReference type="AlphaFoldDB" id="A0A0G4LA45"/>
<dbReference type="SUPFAM" id="SSF103473">
    <property type="entry name" value="MFS general substrate transporter"/>
    <property type="match status" value="1"/>
</dbReference>
<evidence type="ECO:0000259" key="6">
    <source>
        <dbReference type="PROSITE" id="PS50850"/>
    </source>
</evidence>
<proteinExistence type="predicted"/>
<dbReference type="PANTHER" id="PTHR23501">
    <property type="entry name" value="MAJOR FACILITATOR SUPERFAMILY"/>
    <property type="match status" value="1"/>
</dbReference>
<feature type="transmembrane region" description="Helical" evidence="5">
    <location>
        <begin position="465"/>
        <end position="484"/>
    </location>
</feature>
<feature type="transmembrane region" description="Helical" evidence="5">
    <location>
        <begin position="527"/>
        <end position="551"/>
    </location>
</feature>
<feature type="transmembrane region" description="Helical" evidence="5">
    <location>
        <begin position="118"/>
        <end position="143"/>
    </location>
</feature>
<comment type="subcellular location">
    <subcellularLocation>
        <location evidence="1">Membrane</location>
        <topology evidence="1">Multi-pass membrane protein</topology>
    </subcellularLocation>
</comment>
<dbReference type="InterPro" id="IPR011701">
    <property type="entry name" value="MFS"/>
</dbReference>
<dbReference type="InterPro" id="IPR036259">
    <property type="entry name" value="MFS_trans_sf"/>
</dbReference>
<evidence type="ECO:0000256" key="4">
    <source>
        <dbReference type="ARBA" id="ARBA00023136"/>
    </source>
</evidence>
<evidence type="ECO:0000256" key="2">
    <source>
        <dbReference type="ARBA" id="ARBA00022692"/>
    </source>
</evidence>
<feature type="transmembrane region" description="Helical" evidence="5">
    <location>
        <begin position="496"/>
        <end position="520"/>
    </location>
</feature>
<feature type="domain" description="Major facilitator superfamily (MFS) profile" evidence="6">
    <location>
        <begin position="122"/>
        <end position="584"/>
    </location>
</feature>
<dbReference type="GO" id="GO:0022857">
    <property type="term" value="F:transmembrane transporter activity"/>
    <property type="evidence" value="ECO:0007669"/>
    <property type="project" value="InterPro"/>
</dbReference>
<feature type="transmembrane region" description="Helical" evidence="5">
    <location>
        <begin position="246"/>
        <end position="263"/>
    </location>
</feature>
<dbReference type="Gene3D" id="1.20.1250.20">
    <property type="entry name" value="MFS general substrate transporter like domains"/>
    <property type="match status" value="2"/>
</dbReference>
<dbReference type="PANTHER" id="PTHR23501:SF107">
    <property type="entry name" value="TRANSPORTER, PUTATIVE (AFU_ORTHOLOGUE AFUA_7G04730)-RELATED"/>
    <property type="match status" value="1"/>
</dbReference>
<sequence>QTCEHPSCLRGSSQAADYTIVSSIPVLYPTMASYPQETLPKGDGAPAYLQAPVPALGSAPVAGAGNDNIDIEKGVAANQAVDEMPHDDLKADSDADSANFQGGVRRVRAITTVWSKKTLWLMFALLYLVSFVDQLTVSITYALNPYITSSFGKHGLLATVGIVSSIVGACTSLTLAKVIDIWGRIEGFISMTVIIVIGTIMKATCQNMEAYVAAQTLWWVGHLGALFTIDVMLADMTSLRNRMIMFTVNGTPLICSTFAGPKIADLFYKYHNFRWAFGTFAILTVAVALPVVIVMLWEQRKAEKSGVLPKVESNRTFFQSVKHYLIEFDAVGIILVTAVFALILLPFNIVPYAPNGWKTGYIIAMEVLGVLCIPGFYVWEMYFAPVKFLPWKYLKEPTIIGSSLLYCVMFISIFSWNTYFGSYLQVVHRLDITTANYVLNAFSLASAIFSPVFGLLIRYTGNFKWVAYTGLPMMLLGTALLIPFRQPSTSVAVLTITQVLCGLGTGMFATCGQIAVMAVVTHQELAVVIAIWGMFGGIGSSIGFAISGAIWNNELPAQLLKRLPASAIDDAGLIFGDMVLQMSYADGTPERDAIVDSYAYVQRHMVIAGAALAPLCLIAIYLWKNVNVNKLEKEQGNQTKGNVW</sequence>
<dbReference type="Proteomes" id="UP000044602">
    <property type="component" value="Unassembled WGS sequence"/>
</dbReference>
<feature type="non-terminal residue" evidence="7">
    <location>
        <position position="1"/>
    </location>
</feature>
<keyword evidence="8" id="KW-1185">Reference proteome</keyword>
<name>A0A0G4LA45_VERLO</name>
<protein>
    <recommendedName>
        <fullName evidence="6">Major facilitator superfamily (MFS) profile domain-containing protein</fullName>
    </recommendedName>
</protein>
<feature type="transmembrane region" description="Helical" evidence="5">
    <location>
        <begin position="437"/>
        <end position="458"/>
    </location>
</feature>
<feature type="transmembrane region" description="Helical" evidence="5">
    <location>
        <begin position="216"/>
        <end position="234"/>
    </location>
</feature>
<feature type="transmembrane region" description="Helical" evidence="5">
    <location>
        <begin position="275"/>
        <end position="297"/>
    </location>
</feature>
<feature type="transmembrane region" description="Helical" evidence="5">
    <location>
        <begin position="359"/>
        <end position="379"/>
    </location>
</feature>
<evidence type="ECO:0000313" key="7">
    <source>
        <dbReference type="EMBL" id="CRK18847.1"/>
    </source>
</evidence>
<keyword evidence="3 5" id="KW-1133">Transmembrane helix</keyword>
<feature type="transmembrane region" description="Helical" evidence="5">
    <location>
        <begin position="324"/>
        <end position="347"/>
    </location>
</feature>
<feature type="transmembrane region" description="Helical" evidence="5">
    <location>
        <begin position="155"/>
        <end position="175"/>
    </location>
</feature>
<dbReference type="EMBL" id="CVQH01010001">
    <property type="protein sequence ID" value="CRK18847.1"/>
    <property type="molecule type" value="Genomic_DNA"/>
</dbReference>
<dbReference type="InterPro" id="IPR020846">
    <property type="entry name" value="MFS_dom"/>
</dbReference>
<reference evidence="7 8" key="1">
    <citation type="submission" date="2015-05" db="EMBL/GenBank/DDBJ databases">
        <authorList>
            <person name="Wang D.B."/>
            <person name="Wang M."/>
        </authorList>
    </citation>
    <scope>NUCLEOTIDE SEQUENCE [LARGE SCALE GENOMIC DNA]</scope>
    <source>
        <strain evidence="7">VL1</strain>
    </source>
</reference>
<accession>A0A0G4LA45</accession>
<keyword evidence="2 5" id="KW-0812">Transmembrane</keyword>